<feature type="transmembrane region" description="Helical" evidence="1">
    <location>
        <begin position="12"/>
        <end position="34"/>
    </location>
</feature>
<sequence>MDIKWNQLLLVASASVVVAVVVSALFALGVRLITNAQHAVPGARKGKAADMRKEILSRVFAYLSFLVSAAVLSLFLLGILFSNDKGVKAAIGAFFGIQ</sequence>
<proteinExistence type="predicted"/>
<protein>
    <submittedName>
        <fullName evidence="2">Unannotated protein</fullName>
    </submittedName>
</protein>
<organism evidence="2">
    <name type="scientific">freshwater metagenome</name>
    <dbReference type="NCBI Taxonomy" id="449393"/>
    <lineage>
        <taxon>unclassified sequences</taxon>
        <taxon>metagenomes</taxon>
        <taxon>ecological metagenomes</taxon>
    </lineage>
</organism>
<reference evidence="2" key="1">
    <citation type="submission" date="2020-05" db="EMBL/GenBank/DDBJ databases">
        <authorList>
            <person name="Chiriac C."/>
            <person name="Salcher M."/>
            <person name="Ghai R."/>
            <person name="Kavagutti S V."/>
        </authorList>
    </citation>
    <scope>NUCLEOTIDE SEQUENCE</scope>
</reference>
<accession>A0A6J7KF82</accession>
<feature type="transmembrane region" description="Helical" evidence="1">
    <location>
        <begin position="55"/>
        <end position="81"/>
    </location>
</feature>
<keyword evidence="1" id="KW-0472">Membrane</keyword>
<keyword evidence="1" id="KW-0812">Transmembrane</keyword>
<dbReference type="EMBL" id="CAFBNO010000016">
    <property type="protein sequence ID" value="CAB4952822.1"/>
    <property type="molecule type" value="Genomic_DNA"/>
</dbReference>
<dbReference type="AlphaFoldDB" id="A0A6J7KF82"/>
<keyword evidence="1" id="KW-1133">Transmembrane helix</keyword>
<name>A0A6J7KF82_9ZZZZ</name>
<evidence type="ECO:0000313" key="2">
    <source>
        <dbReference type="EMBL" id="CAB4952822.1"/>
    </source>
</evidence>
<gene>
    <name evidence="2" type="ORF">UFOPK3837_00549</name>
</gene>
<evidence type="ECO:0000256" key="1">
    <source>
        <dbReference type="SAM" id="Phobius"/>
    </source>
</evidence>